<comment type="caution">
    <text evidence="8">The sequence shown here is derived from an EMBL/GenBank/DDBJ whole genome shotgun (WGS) entry which is preliminary data.</text>
</comment>
<evidence type="ECO:0000256" key="2">
    <source>
        <dbReference type="ARBA" id="ARBA00009853"/>
    </source>
</evidence>
<proteinExistence type="inferred from homology"/>
<name>A0A433IZH6_9PROT</name>
<keyword evidence="9" id="KW-1185">Reference proteome</keyword>
<dbReference type="Gene3D" id="1.10.3730.20">
    <property type="match status" value="1"/>
</dbReference>
<gene>
    <name evidence="8" type="ORF">EJ913_30365</name>
</gene>
<dbReference type="InterPro" id="IPR000620">
    <property type="entry name" value="EamA_dom"/>
</dbReference>
<evidence type="ECO:0000313" key="9">
    <source>
        <dbReference type="Proteomes" id="UP000280346"/>
    </source>
</evidence>
<feature type="transmembrane region" description="Helical" evidence="6">
    <location>
        <begin position="179"/>
        <end position="202"/>
    </location>
</feature>
<keyword evidence="4 6" id="KW-1133">Transmembrane helix</keyword>
<evidence type="ECO:0000256" key="1">
    <source>
        <dbReference type="ARBA" id="ARBA00004141"/>
    </source>
</evidence>
<feature type="transmembrane region" description="Helical" evidence="6">
    <location>
        <begin position="29"/>
        <end position="48"/>
    </location>
</feature>
<feature type="transmembrane region" description="Helical" evidence="6">
    <location>
        <begin position="60"/>
        <end position="80"/>
    </location>
</feature>
<dbReference type="Pfam" id="PF00892">
    <property type="entry name" value="EamA"/>
    <property type="match status" value="1"/>
</dbReference>
<dbReference type="SUPFAM" id="SSF103481">
    <property type="entry name" value="Multidrug resistance efflux transporter EmrE"/>
    <property type="match status" value="2"/>
</dbReference>
<evidence type="ECO:0000256" key="3">
    <source>
        <dbReference type="ARBA" id="ARBA00022692"/>
    </source>
</evidence>
<evidence type="ECO:0000256" key="4">
    <source>
        <dbReference type="ARBA" id="ARBA00022989"/>
    </source>
</evidence>
<comment type="subcellular location">
    <subcellularLocation>
        <location evidence="1">Membrane</location>
        <topology evidence="1">Multi-pass membrane protein</topology>
    </subcellularLocation>
</comment>
<comment type="similarity">
    <text evidence="2">Belongs to the drug/metabolite transporter (DMT) superfamily. 10 TMS drug/metabolite exporter (DME) (TC 2.A.7.3) family.</text>
</comment>
<feature type="domain" description="EamA" evidence="7">
    <location>
        <begin position="1"/>
        <end position="131"/>
    </location>
</feature>
<dbReference type="InterPro" id="IPR037185">
    <property type="entry name" value="EmrE-like"/>
</dbReference>
<reference evidence="8 9" key="1">
    <citation type="submission" date="2018-12" db="EMBL/GenBank/DDBJ databases">
        <authorList>
            <person name="Yang Y."/>
        </authorList>
    </citation>
    <scope>NUCLEOTIDE SEQUENCE [LARGE SCALE GENOMIC DNA]</scope>
    <source>
        <strain evidence="8 9">GSF71</strain>
    </source>
</reference>
<dbReference type="Proteomes" id="UP000280346">
    <property type="component" value="Unassembled WGS sequence"/>
</dbReference>
<feature type="transmembrane region" description="Helical" evidence="6">
    <location>
        <begin position="147"/>
        <end position="167"/>
    </location>
</feature>
<protein>
    <submittedName>
        <fullName evidence="8">DMT family transporter</fullName>
    </submittedName>
</protein>
<dbReference type="GO" id="GO:0016020">
    <property type="term" value="C:membrane"/>
    <property type="evidence" value="ECO:0007669"/>
    <property type="project" value="UniProtKB-SubCell"/>
</dbReference>
<feature type="transmembrane region" description="Helical" evidence="6">
    <location>
        <begin position="86"/>
        <end position="108"/>
    </location>
</feature>
<dbReference type="PANTHER" id="PTHR22911">
    <property type="entry name" value="ACYL-MALONYL CONDENSING ENZYME-RELATED"/>
    <property type="match status" value="1"/>
</dbReference>
<dbReference type="EMBL" id="RZIJ01000051">
    <property type="protein sequence ID" value="RUQ60730.1"/>
    <property type="molecule type" value="Genomic_DNA"/>
</dbReference>
<keyword evidence="3 6" id="KW-0812">Transmembrane</keyword>
<dbReference type="OrthoDB" id="9812899at2"/>
<feature type="transmembrane region" description="Helical" evidence="6">
    <location>
        <begin position="263"/>
        <end position="280"/>
    </location>
</feature>
<evidence type="ECO:0000313" key="8">
    <source>
        <dbReference type="EMBL" id="RUQ60730.1"/>
    </source>
</evidence>
<accession>A0A433IZH6</accession>
<keyword evidence="5 6" id="KW-0472">Membrane</keyword>
<dbReference type="PANTHER" id="PTHR22911:SF6">
    <property type="entry name" value="SOLUTE CARRIER FAMILY 35 MEMBER G1"/>
    <property type="match status" value="1"/>
</dbReference>
<organism evidence="8 9">
    <name type="scientific">Azospirillum doebereinerae</name>
    <dbReference type="NCBI Taxonomy" id="92933"/>
    <lineage>
        <taxon>Bacteria</taxon>
        <taxon>Pseudomonadati</taxon>
        <taxon>Pseudomonadota</taxon>
        <taxon>Alphaproteobacteria</taxon>
        <taxon>Rhodospirillales</taxon>
        <taxon>Azospirillaceae</taxon>
        <taxon>Azospirillum</taxon>
    </lineage>
</organism>
<dbReference type="AlphaFoldDB" id="A0A433IZH6"/>
<evidence type="ECO:0000256" key="5">
    <source>
        <dbReference type="ARBA" id="ARBA00023136"/>
    </source>
</evidence>
<evidence type="ECO:0000259" key="7">
    <source>
        <dbReference type="Pfam" id="PF00892"/>
    </source>
</evidence>
<evidence type="ECO:0000256" key="6">
    <source>
        <dbReference type="SAM" id="Phobius"/>
    </source>
</evidence>
<sequence>MLASALVFAVGNGAVRHVTTEMHPFQVVFFRNLFSLLLMLPWALTAGSASFRAVATGGRLGLYVSRSLTSLAAMMAWFYSLAHIPLATATAVSFTTPLFATLGAALFLGESVQARRWGAVCVGLAGVMIVLRPGVGLSALGDGAGGGMDFGFLVLLFHCMAAAATVLQMRTQAKRDGTAVVVTYLSLFVTPMALIPSLFVWVWPSWPMLGWLLLLGGLLTLGQLAMTRAMALAEASAMMPYDYARLPFTALVGWLAFGETMDGWGWVGASVIVGSALYSMHRDATERLRQSGPRKAG</sequence>
<feature type="transmembrane region" description="Helical" evidence="6">
    <location>
        <begin position="117"/>
        <end position="135"/>
    </location>
</feature>
<feature type="transmembrane region" description="Helical" evidence="6">
    <location>
        <begin position="238"/>
        <end position="257"/>
    </location>
</feature>
<feature type="transmembrane region" description="Helical" evidence="6">
    <location>
        <begin position="208"/>
        <end position="226"/>
    </location>
</feature>